<evidence type="ECO:0000313" key="2">
    <source>
        <dbReference type="EMBL" id="KAA1053976.1"/>
    </source>
</evidence>
<sequence>MRCGLNGKGGADAFDAGDGQGLGVPRGDALRPAVAMCG</sequence>
<reference evidence="2 3" key="1">
    <citation type="submission" date="2019-07" db="EMBL/GenBank/DDBJ databases">
        <title>Genome sequencing of the stress-tolerant strain Azospirillum brasilense Az19.</title>
        <authorList>
            <person name="Maroniche G.A."/>
            <person name="Garcia J.E."/>
            <person name="Pagnussat L."/>
            <person name="Amenta M."/>
            <person name="Creus C.M."/>
        </authorList>
    </citation>
    <scope>NUCLEOTIDE SEQUENCE [LARGE SCALE GENOMIC DNA]</scope>
    <source>
        <strain evidence="2 3">Az19</strain>
    </source>
</reference>
<dbReference type="EMBL" id="VEWN01000012">
    <property type="protein sequence ID" value="KAA1053976.1"/>
    <property type="molecule type" value="Genomic_DNA"/>
</dbReference>
<comment type="caution">
    <text evidence="2">The sequence shown here is derived from an EMBL/GenBank/DDBJ whole genome shotgun (WGS) entry which is preliminary data.</text>
</comment>
<feature type="compositionally biased region" description="Gly residues" evidence="1">
    <location>
        <begin position="1"/>
        <end position="10"/>
    </location>
</feature>
<gene>
    <name evidence="2" type="ORF">FH063_002211</name>
</gene>
<evidence type="ECO:0000313" key="3">
    <source>
        <dbReference type="Proteomes" id="UP000325333"/>
    </source>
</evidence>
<dbReference type="Proteomes" id="UP000325333">
    <property type="component" value="Unassembled WGS sequence"/>
</dbReference>
<accession>A0A5B0KQ04</accession>
<organism evidence="2 3">
    <name type="scientific">Azospirillum argentinense</name>
    <dbReference type="NCBI Taxonomy" id="2970906"/>
    <lineage>
        <taxon>Bacteria</taxon>
        <taxon>Pseudomonadati</taxon>
        <taxon>Pseudomonadota</taxon>
        <taxon>Alphaproteobacteria</taxon>
        <taxon>Rhodospirillales</taxon>
        <taxon>Azospirillaceae</taxon>
        <taxon>Azospirillum</taxon>
    </lineage>
</organism>
<feature type="region of interest" description="Disordered" evidence="1">
    <location>
        <begin position="1"/>
        <end position="27"/>
    </location>
</feature>
<name>A0A5B0KQ04_9PROT</name>
<protein>
    <submittedName>
        <fullName evidence="2">Uncharacterized protein</fullName>
    </submittedName>
</protein>
<dbReference type="AlphaFoldDB" id="A0A5B0KQ04"/>
<proteinExistence type="predicted"/>
<evidence type="ECO:0000256" key="1">
    <source>
        <dbReference type="SAM" id="MobiDB-lite"/>
    </source>
</evidence>